<reference evidence="8 9" key="1">
    <citation type="submission" date="2018-03" db="EMBL/GenBank/DDBJ databases">
        <authorList>
            <person name="Keele B.F."/>
        </authorList>
    </citation>
    <scope>NUCLEOTIDE SEQUENCE [LARGE SCALE GENOMIC DNA]</scope>
    <source>
        <strain evidence="8 9">CeCT 8812</strain>
    </source>
</reference>
<organism evidence="8 9">
    <name type="scientific">Pontivivens insulae</name>
    <dbReference type="NCBI Taxonomy" id="1639689"/>
    <lineage>
        <taxon>Bacteria</taxon>
        <taxon>Pseudomonadati</taxon>
        <taxon>Pseudomonadota</taxon>
        <taxon>Alphaproteobacteria</taxon>
        <taxon>Rhodobacterales</taxon>
        <taxon>Paracoccaceae</taxon>
        <taxon>Pontivivens</taxon>
    </lineage>
</organism>
<keyword evidence="4 6" id="KW-1133">Transmembrane helix</keyword>
<name>A0A2R8AFX5_9RHOB</name>
<dbReference type="Proteomes" id="UP000244932">
    <property type="component" value="Unassembled WGS sequence"/>
</dbReference>
<dbReference type="AlphaFoldDB" id="A0A2R8AFX5"/>
<evidence type="ECO:0000256" key="3">
    <source>
        <dbReference type="ARBA" id="ARBA00022692"/>
    </source>
</evidence>
<feature type="transmembrane region" description="Helical" evidence="6">
    <location>
        <begin position="82"/>
        <end position="103"/>
    </location>
</feature>
<evidence type="ECO:0000256" key="2">
    <source>
        <dbReference type="ARBA" id="ARBA00022475"/>
    </source>
</evidence>
<comment type="subcellular location">
    <subcellularLocation>
        <location evidence="1">Cell membrane</location>
        <topology evidence="1">Multi-pass membrane protein</topology>
    </subcellularLocation>
</comment>
<dbReference type="PANTHER" id="PTHR34820">
    <property type="entry name" value="INNER MEMBRANE PROTEIN YEBZ"/>
    <property type="match status" value="1"/>
</dbReference>
<keyword evidence="9" id="KW-1185">Reference proteome</keyword>
<feature type="transmembrane region" description="Helical" evidence="6">
    <location>
        <begin position="183"/>
        <end position="208"/>
    </location>
</feature>
<dbReference type="RefSeq" id="WP_108783876.1">
    <property type="nucleotide sequence ID" value="NZ_OMKW01000005.1"/>
</dbReference>
<keyword evidence="3 6" id="KW-0812">Transmembrane</keyword>
<feature type="domain" description="Copper resistance protein D" evidence="7">
    <location>
        <begin position="182"/>
        <end position="281"/>
    </location>
</feature>
<evidence type="ECO:0000256" key="4">
    <source>
        <dbReference type="ARBA" id="ARBA00022989"/>
    </source>
</evidence>
<evidence type="ECO:0000313" key="8">
    <source>
        <dbReference type="EMBL" id="SPF31162.1"/>
    </source>
</evidence>
<feature type="transmembrane region" description="Helical" evidence="6">
    <location>
        <begin position="265"/>
        <end position="287"/>
    </location>
</feature>
<evidence type="ECO:0000256" key="6">
    <source>
        <dbReference type="SAM" id="Phobius"/>
    </source>
</evidence>
<dbReference type="InterPro" id="IPR008457">
    <property type="entry name" value="Cu-R_CopD_dom"/>
</dbReference>
<dbReference type="EMBL" id="OMKW01000005">
    <property type="protein sequence ID" value="SPF31162.1"/>
    <property type="molecule type" value="Genomic_DNA"/>
</dbReference>
<keyword evidence="5 6" id="KW-0472">Membrane</keyword>
<feature type="transmembrane region" description="Helical" evidence="6">
    <location>
        <begin position="220"/>
        <end position="244"/>
    </location>
</feature>
<dbReference type="GO" id="GO:0006825">
    <property type="term" value="P:copper ion transport"/>
    <property type="evidence" value="ECO:0007669"/>
    <property type="project" value="InterPro"/>
</dbReference>
<dbReference type="OrthoDB" id="8478277at2"/>
<proteinExistence type="predicted"/>
<accession>A0A2R8AFX5</accession>
<gene>
    <name evidence="8" type="ORF">POI8812_03513</name>
</gene>
<evidence type="ECO:0000259" key="7">
    <source>
        <dbReference type="Pfam" id="PF05425"/>
    </source>
</evidence>
<feature type="transmembrane region" description="Helical" evidence="6">
    <location>
        <begin position="148"/>
        <end position="171"/>
    </location>
</feature>
<evidence type="ECO:0000256" key="5">
    <source>
        <dbReference type="ARBA" id="ARBA00023136"/>
    </source>
</evidence>
<feature type="transmembrane region" description="Helical" evidence="6">
    <location>
        <begin position="12"/>
        <end position="36"/>
    </location>
</feature>
<evidence type="ECO:0000256" key="1">
    <source>
        <dbReference type="ARBA" id="ARBA00004651"/>
    </source>
</evidence>
<sequence length="292" mass="30082">MEGLAPIETWAILAILAKAAGYIAALLAMGGVVFVALFRDVPADVIRLARRIAALAAVVGLLILAARFGIRAARLSGMGLEGAVDPLMLGLIWDSPLGAAAVWRAGGEALILTVLFARGFWLIPALIGAIMVAYSFTLVGHSLGEPRMLLGSLLAVHVVMVAFWVGALGPLHRAARTQSGAALLHRFGMLASIGIPVLIVAGGIFAWLMIGSFTGLFGTAYGWAMLGKIVVVAGLLALAAANKLKLVPALARGDAGAARRLRTSIRLECAAVVGIALLTATMTSVTVPPANL</sequence>
<dbReference type="InterPro" id="IPR032694">
    <property type="entry name" value="CopC/D"/>
</dbReference>
<dbReference type="Pfam" id="PF05425">
    <property type="entry name" value="CopD"/>
    <property type="match status" value="1"/>
</dbReference>
<keyword evidence="2" id="KW-1003">Cell membrane</keyword>
<protein>
    <recommendedName>
        <fullName evidence="7">Copper resistance protein D domain-containing protein</fullName>
    </recommendedName>
</protein>
<feature type="transmembrane region" description="Helical" evidence="6">
    <location>
        <begin position="48"/>
        <end position="70"/>
    </location>
</feature>
<feature type="transmembrane region" description="Helical" evidence="6">
    <location>
        <begin position="115"/>
        <end position="136"/>
    </location>
</feature>
<dbReference type="PANTHER" id="PTHR34820:SF4">
    <property type="entry name" value="INNER MEMBRANE PROTEIN YEBZ"/>
    <property type="match status" value="1"/>
</dbReference>
<dbReference type="GO" id="GO:0005886">
    <property type="term" value="C:plasma membrane"/>
    <property type="evidence" value="ECO:0007669"/>
    <property type="project" value="UniProtKB-SubCell"/>
</dbReference>
<evidence type="ECO:0000313" key="9">
    <source>
        <dbReference type="Proteomes" id="UP000244932"/>
    </source>
</evidence>